<dbReference type="Pfam" id="PF00672">
    <property type="entry name" value="HAMP"/>
    <property type="match status" value="1"/>
</dbReference>
<dbReference type="AlphaFoldDB" id="A0A974XNL4"/>
<comment type="similarity">
    <text evidence="7">Belongs to the methyl-accepting chemotaxis (MCP) protein family.</text>
</comment>
<feature type="transmembrane region" description="Helical" evidence="9">
    <location>
        <begin position="185"/>
        <end position="207"/>
    </location>
</feature>
<evidence type="ECO:0000256" key="4">
    <source>
        <dbReference type="ARBA" id="ARBA00022989"/>
    </source>
</evidence>
<dbReference type="SMART" id="SM00283">
    <property type="entry name" value="MA"/>
    <property type="match status" value="1"/>
</dbReference>
<proteinExistence type="inferred from homology"/>
<keyword evidence="5 9" id="KW-0472">Membrane</keyword>
<dbReference type="InterPro" id="IPR000727">
    <property type="entry name" value="T_SNARE_dom"/>
</dbReference>
<reference evidence="13 14" key="1">
    <citation type="submission" date="2021-03" db="EMBL/GenBank/DDBJ databases">
        <title>Novel species identification of genus Shewanella.</title>
        <authorList>
            <person name="Liu G."/>
            <person name="Zhang Q."/>
        </authorList>
    </citation>
    <scope>NUCLEOTIDE SEQUENCE [LARGE SCALE GENOMIC DNA]</scope>
    <source>
        <strain evidence="13 14">FJAT-53726</strain>
    </source>
</reference>
<evidence type="ECO:0000313" key="14">
    <source>
        <dbReference type="Proteomes" id="UP000663281"/>
    </source>
</evidence>
<dbReference type="PANTHER" id="PTHR32089">
    <property type="entry name" value="METHYL-ACCEPTING CHEMOTAXIS PROTEIN MCPB"/>
    <property type="match status" value="1"/>
</dbReference>
<dbReference type="PANTHER" id="PTHR32089:SF119">
    <property type="entry name" value="METHYL-ACCEPTING CHEMOTAXIS PROTEIN CTPL"/>
    <property type="match status" value="1"/>
</dbReference>
<evidence type="ECO:0000259" key="12">
    <source>
        <dbReference type="PROSITE" id="PS50885"/>
    </source>
</evidence>
<dbReference type="RefSeq" id="WP_207325387.1">
    <property type="nucleotide sequence ID" value="NZ_CP071504.1"/>
</dbReference>
<evidence type="ECO:0000256" key="1">
    <source>
        <dbReference type="ARBA" id="ARBA00004429"/>
    </source>
</evidence>
<evidence type="ECO:0000259" key="10">
    <source>
        <dbReference type="PROSITE" id="PS50111"/>
    </source>
</evidence>
<dbReference type="GO" id="GO:0005886">
    <property type="term" value="C:plasma membrane"/>
    <property type="evidence" value="ECO:0007669"/>
    <property type="project" value="UniProtKB-SubCell"/>
</dbReference>
<keyword evidence="2" id="KW-1003">Cell membrane</keyword>
<dbReference type="CDD" id="cd06225">
    <property type="entry name" value="HAMP"/>
    <property type="match status" value="1"/>
</dbReference>
<evidence type="ECO:0000256" key="2">
    <source>
        <dbReference type="ARBA" id="ARBA00022519"/>
    </source>
</evidence>
<protein>
    <submittedName>
        <fullName evidence="13">HAMP domain-containing protein</fullName>
    </submittedName>
</protein>
<feature type="transmembrane region" description="Helical" evidence="9">
    <location>
        <begin position="13"/>
        <end position="35"/>
    </location>
</feature>
<evidence type="ECO:0000313" key="13">
    <source>
        <dbReference type="EMBL" id="QSX30568.1"/>
    </source>
</evidence>
<gene>
    <name evidence="13" type="ORF">JYB88_02595</name>
</gene>
<keyword evidence="2" id="KW-0997">Cell inner membrane</keyword>
<evidence type="ECO:0000259" key="11">
    <source>
        <dbReference type="PROSITE" id="PS50192"/>
    </source>
</evidence>
<dbReference type="Proteomes" id="UP000663281">
    <property type="component" value="Chromosome"/>
</dbReference>
<dbReference type="PROSITE" id="PS50885">
    <property type="entry name" value="HAMP"/>
    <property type="match status" value="1"/>
</dbReference>
<dbReference type="SMART" id="SM00304">
    <property type="entry name" value="HAMP"/>
    <property type="match status" value="1"/>
</dbReference>
<keyword evidence="3 9" id="KW-0812">Transmembrane</keyword>
<dbReference type="Pfam" id="PF00015">
    <property type="entry name" value="MCPsignal"/>
    <property type="match status" value="1"/>
</dbReference>
<dbReference type="Gene3D" id="1.10.287.950">
    <property type="entry name" value="Methyl-accepting chemotaxis protein"/>
    <property type="match status" value="1"/>
</dbReference>
<dbReference type="GO" id="GO:0006935">
    <property type="term" value="P:chemotaxis"/>
    <property type="evidence" value="ECO:0007669"/>
    <property type="project" value="UniProtKB-ARBA"/>
</dbReference>
<dbReference type="FunFam" id="1.10.287.950:FF:000001">
    <property type="entry name" value="Methyl-accepting chemotaxis sensory transducer"/>
    <property type="match status" value="1"/>
</dbReference>
<dbReference type="InterPro" id="IPR003660">
    <property type="entry name" value="HAMP_dom"/>
</dbReference>
<sequence length="539" mass="58375">MRWFNNLSIFKKVAAIFVLSVIIFAVNLGISIVSINKNRTTLNFMGEKVYQRVELANQNVLLVQRLDEVYTQAVSFADEELLGNAGNLYSSLKANLTQLQDLDGPNADALAAMLSALDAYNRMTLDLARGMLDGTLDMANIGGISQKKSAAYDGLLKKIQGFKKDKVAEFKDTIQEASDRSEQSLWLTLWIGVALLVLMAVVTISIARAIGQSAGNLAHSLGELADGKGDLSHQLEVHSRDELGQVSSNFNRFLHLLAEAIQRVVNVTSPLLDSAHSLKEKMDIASGATERQSRDAGTVQHSMEEMRHSVLDISHSANQAAEAAQIAEREAMEGMAVVQRTMDISKELNREIALAADSINELARDTESVGSILNVITSIAEQTNLLALNAAIEAARAGEQGRGFAVVADEVRALASKTADATKEIREVLTRLKQAAESSVSTMDVAMSKSSENETHAQQTGQALKTIQQQIVSINGMNTHIAKATDEQSKVASQVVDNVVDMNASFEQTLAILNQVQTVSDNMSAFADELQNATSQFKL</sequence>
<accession>A0A974XNL4</accession>
<dbReference type="KEGG" id="scyp:JYB88_02595"/>
<dbReference type="PROSITE" id="PS50111">
    <property type="entry name" value="CHEMOTAXIS_TRANSDUC_2"/>
    <property type="match status" value="1"/>
</dbReference>
<keyword evidence="6 8" id="KW-0807">Transducer</keyword>
<keyword evidence="14" id="KW-1185">Reference proteome</keyword>
<keyword evidence="4 9" id="KW-1133">Transmembrane helix</keyword>
<evidence type="ECO:0000256" key="3">
    <source>
        <dbReference type="ARBA" id="ARBA00022692"/>
    </source>
</evidence>
<dbReference type="GO" id="GO:0007165">
    <property type="term" value="P:signal transduction"/>
    <property type="evidence" value="ECO:0007669"/>
    <property type="project" value="UniProtKB-KW"/>
</dbReference>
<organism evidence="13 14">
    <name type="scientific">Shewanella cyperi</name>
    <dbReference type="NCBI Taxonomy" id="2814292"/>
    <lineage>
        <taxon>Bacteria</taxon>
        <taxon>Pseudomonadati</taxon>
        <taxon>Pseudomonadota</taxon>
        <taxon>Gammaproteobacteria</taxon>
        <taxon>Alteromonadales</taxon>
        <taxon>Shewanellaceae</taxon>
        <taxon>Shewanella</taxon>
    </lineage>
</organism>
<evidence type="ECO:0000256" key="5">
    <source>
        <dbReference type="ARBA" id="ARBA00023136"/>
    </source>
</evidence>
<evidence type="ECO:0000256" key="6">
    <source>
        <dbReference type="ARBA" id="ARBA00023224"/>
    </source>
</evidence>
<dbReference type="SUPFAM" id="SSF58104">
    <property type="entry name" value="Methyl-accepting chemotaxis protein (MCP) signaling domain"/>
    <property type="match status" value="1"/>
</dbReference>
<evidence type="ECO:0000256" key="7">
    <source>
        <dbReference type="ARBA" id="ARBA00029447"/>
    </source>
</evidence>
<feature type="domain" description="HAMP" evidence="12">
    <location>
        <begin position="208"/>
        <end position="262"/>
    </location>
</feature>
<dbReference type="PROSITE" id="PS50192">
    <property type="entry name" value="T_SNARE"/>
    <property type="match status" value="1"/>
</dbReference>
<evidence type="ECO:0000256" key="8">
    <source>
        <dbReference type="PROSITE-ProRule" id="PRU00284"/>
    </source>
</evidence>
<comment type="subcellular location">
    <subcellularLocation>
        <location evidence="1">Cell inner membrane</location>
        <topology evidence="1">Multi-pass membrane protein</topology>
    </subcellularLocation>
</comment>
<evidence type="ECO:0000256" key="9">
    <source>
        <dbReference type="SAM" id="Phobius"/>
    </source>
</evidence>
<dbReference type="EMBL" id="CP071504">
    <property type="protein sequence ID" value="QSX30568.1"/>
    <property type="molecule type" value="Genomic_DNA"/>
</dbReference>
<feature type="domain" description="T-SNARE coiled-coil homology" evidence="11">
    <location>
        <begin position="454"/>
        <end position="516"/>
    </location>
</feature>
<dbReference type="InterPro" id="IPR004089">
    <property type="entry name" value="MCPsignal_dom"/>
</dbReference>
<name>A0A974XNL4_9GAMM</name>
<feature type="domain" description="Methyl-accepting transducer" evidence="10">
    <location>
        <begin position="267"/>
        <end position="503"/>
    </location>
</feature>